<evidence type="ECO:0000256" key="1">
    <source>
        <dbReference type="SAM" id="Phobius"/>
    </source>
</evidence>
<organism evidence="2 3">
    <name type="scientific">Lentzea aerocolonigenes</name>
    <name type="common">Lechevalieria aerocolonigenes</name>
    <name type="synonym">Saccharothrix aerocolonigenes</name>
    <dbReference type="NCBI Taxonomy" id="68170"/>
    <lineage>
        <taxon>Bacteria</taxon>
        <taxon>Bacillati</taxon>
        <taxon>Actinomycetota</taxon>
        <taxon>Actinomycetes</taxon>
        <taxon>Pseudonocardiales</taxon>
        <taxon>Pseudonocardiaceae</taxon>
        <taxon>Lentzea</taxon>
    </lineage>
</organism>
<keyword evidence="1" id="KW-0472">Membrane</keyword>
<evidence type="ECO:0000313" key="2">
    <source>
        <dbReference type="EMBL" id="KJK42486.1"/>
    </source>
</evidence>
<evidence type="ECO:0000313" key="3">
    <source>
        <dbReference type="Proteomes" id="UP000033393"/>
    </source>
</evidence>
<keyword evidence="1" id="KW-1133">Transmembrane helix</keyword>
<keyword evidence="3" id="KW-1185">Reference proteome</keyword>
<comment type="caution">
    <text evidence="2">The sequence shown here is derived from an EMBL/GenBank/DDBJ whole genome shotgun (WGS) entry which is preliminary data.</text>
</comment>
<name>A0A0F0GJ14_LENAE</name>
<reference evidence="2 3" key="1">
    <citation type="submission" date="2015-02" db="EMBL/GenBank/DDBJ databases">
        <authorList>
            <person name="Ju K.-S."/>
            <person name="Doroghazi J.R."/>
            <person name="Metcalf W."/>
        </authorList>
    </citation>
    <scope>NUCLEOTIDE SEQUENCE [LARGE SCALE GENOMIC DNA]</scope>
    <source>
        <strain evidence="2 3">NRRL B-16140</strain>
    </source>
</reference>
<feature type="transmembrane region" description="Helical" evidence="1">
    <location>
        <begin position="108"/>
        <end position="128"/>
    </location>
</feature>
<feature type="transmembrane region" description="Helical" evidence="1">
    <location>
        <begin position="76"/>
        <end position="96"/>
    </location>
</feature>
<feature type="transmembrane region" description="Helical" evidence="1">
    <location>
        <begin position="36"/>
        <end position="64"/>
    </location>
</feature>
<proteinExistence type="predicted"/>
<dbReference type="Proteomes" id="UP000033393">
    <property type="component" value="Unassembled WGS sequence"/>
</dbReference>
<dbReference type="PATRIC" id="fig|68170.10.peg.9689"/>
<sequence length="142" mass="14981">MIVRMRAATAAMVGALCGAGWFWSLEPSSQFLCRDSGWTCVISLVLLIVPALVVVWGLVGWGLLRLVRYSPAWPTAVAGTAAAVVLLMIGIFALRFVRVELPEDAGTFLVASAAAGGYALAAVVTGGYRGRRDRTEHSGQDG</sequence>
<dbReference type="AlphaFoldDB" id="A0A0F0GJ14"/>
<keyword evidence="1" id="KW-0812">Transmembrane</keyword>
<accession>A0A0F0GJ14</accession>
<dbReference type="EMBL" id="JYJG01000348">
    <property type="protein sequence ID" value="KJK42486.1"/>
    <property type="molecule type" value="Genomic_DNA"/>
</dbReference>
<feature type="transmembrane region" description="Helical" evidence="1">
    <location>
        <begin position="7"/>
        <end position="24"/>
    </location>
</feature>
<gene>
    <name evidence="2" type="ORF">UK23_37035</name>
</gene>
<protein>
    <submittedName>
        <fullName evidence="2">Uncharacterized protein</fullName>
    </submittedName>
</protein>